<evidence type="ECO:0000313" key="3">
    <source>
        <dbReference type="Proteomes" id="UP001501251"/>
    </source>
</evidence>
<name>A0ABP8B1H8_9ACTN</name>
<dbReference type="Proteomes" id="UP001501251">
    <property type="component" value="Unassembled WGS sequence"/>
</dbReference>
<feature type="region of interest" description="Disordered" evidence="1">
    <location>
        <begin position="1"/>
        <end position="86"/>
    </location>
</feature>
<gene>
    <name evidence="2" type="ORF">GCM10022252_41900</name>
</gene>
<feature type="compositionally biased region" description="Basic and acidic residues" evidence="1">
    <location>
        <begin position="61"/>
        <end position="70"/>
    </location>
</feature>
<keyword evidence="3" id="KW-1185">Reference proteome</keyword>
<evidence type="ECO:0000256" key="1">
    <source>
        <dbReference type="SAM" id="MobiDB-lite"/>
    </source>
</evidence>
<accession>A0ABP8B1H8</accession>
<comment type="caution">
    <text evidence="2">The sequence shown here is derived from an EMBL/GenBank/DDBJ whole genome shotgun (WGS) entry which is preliminary data.</text>
</comment>
<dbReference type="EMBL" id="BAABAQ010000007">
    <property type="protein sequence ID" value="GAA4195674.1"/>
    <property type="molecule type" value="Genomic_DNA"/>
</dbReference>
<protein>
    <submittedName>
        <fullName evidence="2">Uncharacterized protein</fullName>
    </submittedName>
</protein>
<reference evidence="3" key="1">
    <citation type="journal article" date="2019" name="Int. J. Syst. Evol. Microbiol.">
        <title>The Global Catalogue of Microorganisms (GCM) 10K type strain sequencing project: providing services to taxonomists for standard genome sequencing and annotation.</title>
        <authorList>
            <consortium name="The Broad Institute Genomics Platform"/>
            <consortium name="The Broad Institute Genome Sequencing Center for Infectious Disease"/>
            <person name="Wu L."/>
            <person name="Ma J."/>
        </authorList>
    </citation>
    <scope>NUCLEOTIDE SEQUENCE [LARGE SCALE GENOMIC DNA]</scope>
    <source>
        <strain evidence="3">JCM 17388</strain>
    </source>
</reference>
<sequence>MGAAVSDDFYPEETGPPPEAHASPSPASPTVTRDLTAPHTVREPPHPSPETNVGSVHPRRDRIGAAETLRKNNARQRSSHSPLQGRFFTCHKDERILFI</sequence>
<organism evidence="2 3">
    <name type="scientific">Streptosporangium oxazolinicum</name>
    <dbReference type="NCBI Taxonomy" id="909287"/>
    <lineage>
        <taxon>Bacteria</taxon>
        <taxon>Bacillati</taxon>
        <taxon>Actinomycetota</taxon>
        <taxon>Actinomycetes</taxon>
        <taxon>Streptosporangiales</taxon>
        <taxon>Streptosporangiaceae</taxon>
        <taxon>Streptosporangium</taxon>
    </lineage>
</organism>
<proteinExistence type="predicted"/>
<evidence type="ECO:0000313" key="2">
    <source>
        <dbReference type="EMBL" id="GAA4195674.1"/>
    </source>
</evidence>
<feature type="compositionally biased region" description="Low complexity" evidence="1">
    <location>
        <begin position="20"/>
        <end position="29"/>
    </location>
</feature>